<dbReference type="AlphaFoldDB" id="A0A6J5ZLW1"/>
<keyword evidence="1" id="KW-1133">Transmembrane helix</keyword>
<dbReference type="Pfam" id="PF07136">
    <property type="entry name" value="DUF1385"/>
    <property type="match status" value="1"/>
</dbReference>
<name>A0A6J5ZLW1_9ZZZZ</name>
<accession>A0A6J5ZLW1</accession>
<proteinExistence type="predicted"/>
<evidence type="ECO:0000313" key="2">
    <source>
        <dbReference type="EMBL" id="CAB4341837.1"/>
    </source>
</evidence>
<gene>
    <name evidence="2" type="ORF">UFOPK3547_00646</name>
</gene>
<dbReference type="PANTHER" id="PTHR42867">
    <property type="entry name" value="MEMBRANE PROTEIN-RELATED"/>
    <property type="match status" value="1"/>
</dbReference>
<feature type="transmembrane region" description="Helical" evidence="1">
    <location>
        <begin position="130"/>
        <end position="154"/>
    </location>
</feature>
<feature type="transmembrane region" description="Helical" evidence="1">
    <location>
        <begin position="166"/>
        <end position="186"/>
    </location>
</feature>
<sequence length="342" mass="36978">MSAEQTSSAPALNAEPAEWVATRDAPVGGQAVLEGVMMRGVGGWAVAVRTPSADQVDDQGERIDANDPPRGEIVVESTEVRSVLGRHRLLRIPIVRGVVALGESLGIGFKALGISANAQLPDEEEPISGFMWGLTILFSLALAVGLFFVVPVAATSLIKDQLNSSVLFWIVEGVLRTAIFLGYLLLLSKLRDLRRTFEYHGAEHKTISCYEAGLDLTPENAQRFSRLHPRCGTSFLLIVMIVAIFVFSPLGLLPWWALIVSRIVGIPLIAGISFEIIKFAGRHRTHKVVRALIWPGLKLQLLTTREPSLDQLAVAIAAMEVVLQHESAGETAADLVGVEIAA</sequence>
<feature type="transmembrane region" description="Helical" evidence="1">
    <location>
        <begin position="256"/>
        <end position="277"/>
    </location>
</feature>
<protein>
    <submittedName>
        <fullName evidence="2">Unannotated protein</fullName>
    </submittedName>
</protein>
<reference evidence="2" key="1">
    <citation type="submission" date="2020-05" db="EMBL/GenBank/DDBJ databases">
        <authorList>
            <person name="Chiriac C."/>
            <person name="Salcher M."/>
            <person name="Ghai R."/>
            <person name="Kavagutti S V."/>
        </authorList>
    </citation>
    <scope>NUCLEOTIDE SEQUENCE</scope>
</reference>
<dbReference type="PANTHER" id="PTHR42867:SF1">
    <property type="entry name" value="MEMBRANE PROTEIN-RELATED"/>
    <property type="match status" value="1"/>
</dbReference>
<dbReference type="InterPro" id="IPR010787">
    <property type="entry name" value="DUF1385"/>
</dbReference>
<feature type="transmembrane region" description="Helical" evidence="1">
    <location>
        <begin position="231"/>
        <end position="250"/>
    </location>
</feature>
<keyword evidence="1" id="KW-0812">Transmembrane</keyword>
<evidence type="ECO:0000256" key="1">
    <source>
        <dbReference type="SAM" id="Phobius"/>
    </source>
</evidence>
<keyword evidence="1" id="KW-0472">Membrane</keyword>
<organism evidence="2">
    <name type="scientific">freshwater metagenome</name>
    <dbReference type="NCBI Taxonomy" id="449393"/>
    <lineage>
        <taxon>unclassified sequences</taxon>
        <taxon>metagenomes</taxon>
        <taxon>ecological metagenomes</taxon>
    </lineage>
</organism>
<dbReference type="EMBL" id="CAESAN010000041">
    <property type="protein sequence ID" value="CAB4341837.1"/>
    <property type="molecule type" value="Genomic_DNA"/>
</dbReference>